<accession>A0A381YDS6</accession>
<dbReference type="AlphaFoldDB" id="A0A381YDS6"/>
<dbReference type="Gene3D" id="3.90.550.10">
    <property type="entry name" value="Spore Coat Polysaccharide Biosynthesis Protein SpsA, Chain A"/>
    <property type="match status" value="1"/>
</dbReference>
<dbReference type="InterPro" id="IPR004446">
    <property type="entry name" value="Heptose_bisP_phosphatase"/>
</dbReference>
<dbReference type="InterPro" id="IPR023214">
    <property type="entry name" value="HAD_sf"/>
</dbReference>
<evidence type="ECO:0000256" key="1">
    <source>
        <dbReference type="ARBA" id="ARBA00004496"/>
    </source>
</evidence>
<keyword evidence="3" id="KW-0963">Cytoplasm</keyword>
<organism evidence="9">
    <name type="scientific">marine metagenome</name>
    <dbReference type="NCBI Taxonomy" id="408172"/>
    <lineage>
        <taxon>unclassified sequences</taxon>
        <taxon>metagenomes</taxon>
        <taxon>ecological metagenomes</taxon>
    </lineage>
</organism>
<keyword evidence="6" id="KW-0119">Carbohydrate metabolism</keyword>
<evidence type="ECO:0000256" key="2">
    <source>
        <dbReference type="ARBA" id="ARBA00005628"/>
    </source>
</evidence>
<feature type="domain" description="Nucleotidyl transferase" evidence="8">
    <location>
        <begin position="1"/>
        <end position="132"/>
    </location>
</feature>
<dbReference type="InterPro" id="IPR005835">
    <property type="entry name" value="NTP_transferase_dom"/>
</dbReference>
<comment type="subcellular location">
    <subcellularLocation>
        <location evidence="1">Cytoplasm</location>
    </subcellularLocation>
</comment>
<feature type="non-terminal residue" evidence="9">
    <location>
        <position position="1"/>
    </location>
</feature>
<proteinExistence type="inferred from homology"/>
<evidence type="ECO:0000256" key="5">
    <source>
        <dbReference type="ARBA" id="ARBA00022801"/>
    </source>
</evidence>
<evidence type="ECO:0000256" key="4">
    <source>
        <dbReference type="ARBA" id="ARBA00022723"/>
    </source>
</evidence>
<dbReference type="GO" id="GO:0016791">
    <property type="term" value="F:phosphatase activity"/>
    <property type="evidence" value="ECO:0007669"/>
    <property type="project" value="InterPro"/>
</dbReference>
<evidence type="ECO:0000256" key="7">
    <source>
        <dbReference type="ARBA" id="ARBA00031828"/>
    </source>
</evidence>
<dbReference type="InterPro" id="IPR006549">
    <property type="entry name" value="HAD-SF_hydro_IIIA"/>
</dbReference>
<dbReference type="EMBL" id="UINC01017872">
    <property type="protein sequence ID" value="SVA74577.1"/>
    <property type="molecule type" value="Genomic_DNA"/>
</dbReference>
<keyword evidence="4" id="KW-0479">Metal-binding</keyword>
<dbReference type="GO" id="GO:0005737">
    <property type="term" value="C:cytoplasm"/>
    <property type="evidence" value="ECO:0007669"/>
    <property type="project" value="UniProtKB-SubCell"/>
</dbReference>
<gene>
    <name evidence="9" type="ORF">METZ01_LOCUS127431</name>
</gene>
<dbReference type="NCBIfam" id="TIGR01656">
    <property type="entry name" value="Histidinol-ppas"/>
    <property type="match status" value="1"/>
</dbReference>
<evidence type="ECO:0000313" key="9">
    <source>
        <dbReference type="EMBL" id="SVA74577.1"/>
    </source>
</evidence>
<dbReference type="Pfam" id="PF13242">
    <property type="entry name" value="Hydrolase_like"/>
    <property type="match status" value="1"/>
</dbReference>
<dbReference type="GO" id="GO:0005975">
    <property type="term" value="P:carbohydrate metabolic process"/>
    <property type="evidence" value="ECO:0007669"/>
    <property type="project" value="InterPro"/>
</dbReference>
<sequence length="408" mass="45889">VILCGGLGTRLRPLTDNLPKPMALVNGRPFLAYLLQQLREQGIRRVLMLTGYRGEMIHAFFGNGASAGVDIRYSHGPAEWKTGRRVLEARAELDPDFLLLYSDNYAPINFEKLHAFHATRGTVVSLVVQPKASANIRLMQDDGMVELYDPTRTAPGLEFVEIGYMVVDRDRLMPFMDDPDASLTHGLQRLAAERQLAGFVSRDPYHSISDMDRLQLTERYLANKRILLIDRDGTINARPPRAEYVTSWEQFHWIDETVDAMQQLAAQGFRFLVLSNQAGIARGMIDACAVEEVNTQMCDELHTRGIDILSVYVCPHHWDAGCECRKPAPGMFFQASAEHQLRLDRTIYIGDDPRDSQAAHNANCLSVLVGDERHGADGDAARPARVSETLLELVPWIVSRFDEWESTP</sequence>
<comment type="similarity">
    <text evidence="2">Belongs to the GmhB family.</text>
</comment>
<dbReference type="SUPFAM" id="SSF56784">
    <property type="entry name" value="HAD-like"/>
    <property type="match status" value="1"/>
</dbReference>
<evidence type="ECO:0000259" key="8">
    <source>
        <dbReference type="Pfam" id="PF00483"/>
    </source>
</evidence>
<name>A0A381YDS6_9ZZZZ</name>
<protein>
    <recommendedName>
        <fullName evidence="7">D,D-heptose 1,7-bisphosphate phosphatase</fullName>
    </recommendedName>
</protein>
<dbReference type="Pfam" id="PF00483">
    <property type="entry name" value="NTP_transferase"/>
    <property type="match status" value="1"/>
</dbReference>
<dbReference type="PANTHER" id="PTHR42891:SF1">
    <property type="entry name" value="D-GLYCERO-BETA-D-MANNO-HEPTOSE-1,7-BISPHOSPHATE 7-PHOSPHATASE"/>
    <property type="match status" value="1"/>
</dbReference>
<dbReference type="InterPro" id="IPR036412">
    <property type="entry name" value="HAD-like_sf"/>
</dbReference>
<dbReference type="NCBIfam" id="TIGR01662">
    <property type="entry name" value="HAD-SF-IIIA"/>
    <property type="match status" value="1"/>
</dbReference>
<dbReference type="InterPro" id="IPR029044">
    <property type="entry name" value="Nucleotide-diphossugar_trans"/>
</dbReference>
<dbReference type="PANTHER" id="PTHR42891">
    <property type="entry name" value="D-GLYCERO-BETA-D-MANNO-HEPTOSE-1,7-BISPHOSPHATE 7-PHOSPHATASE"/>
    <property type="match status" value="1"/>
</dbReference>
<dbReference type="GO" id="GO:0046872">
    <property type="term" value="F:metal ion binding"/>
    <property type="evidence" value="ECO:0007669"/>
    <property type="project" value="UniProtKB-KW"/>
</dbReference>
<evidence type="ECO:0000256" key="3">
    <source>
        <dbReference type="ARBA" id="ARBA00022490"/>
    </source>
</evidence>
<keyword evidence="5" id="KW-0378">Hydrolase</keyword>
<dbReference type="SUPFAM" id="SSF53448">
    <property type="entry name" value="Nucleotide-diphospho-sugar transferases"/>
    <property type="match status" value="1"/>
</dbReference>
<dbReference type="Gene3D" id="3.40.50.1000">
    <property type="entry name" value="HAD superfamily/HAD-like"/>
    <property type="match status" value="1"/>
</dbReference>
<dbReference type="InterPro" id="IPR006543">
    <property type="entry name" value="Histidinol-phos"/>
</dbReference>
<evidence type="ECO:0000256" key="6">
    <source>
        <dbReference type="ARBA" id="ARBA00023277"/>
    </source>
</evidence>
<reference evidence="9" key="1">
    <citation type="submission" date="2018-05" db="EMBL/GenBank/DDBJ databases">
        <authorList>
            <person name="Lanie J.A."/>
            <person name="Ng W.-L."/>
            <person name="Kazmierczak K.M."/>
            <person name="Andrzejewski T.M."/>
            <person name="Davidsen T.M."/>
            <person name="Wayne K.J."/>
            <person name="Tettelin H."/>
            <person name="Glass J.I."/>
            <person name="Rusch D."/>
            <person name="Podicherti R."/>
            <person name="Tsui H.-C.T."/>
            <person name="Winkler M.E."/>
        </authorList>
    </citation>
    <scope>NUCLEOTIDE SEQUENCE</scope>
</reference>